<dbReference type="GO" id="GO:0016779">
    <property type="term" value="F:nucleotidyltransferase activity"/>
    <property type="evidence" value="ECO:0007669"/>
    <property type="project" value="UniProtKB-ARBA"/>
</dbReference>
<dbReference type="AlphaFoldDB" id="A0A2W5U4Z9"/>
<dbReference type="InterPro" id="IPR025877">
    <property type="entry name" value="MobA-like_NTP_Trfase"/>
</dbReference>
<dbReference type="Proteomes" id="UP000249061">
    <property type="component" value="Unassembled WGS sequence"/>
</dbReference>
<dbReference type="Pfam" id="PF12804">
    <property type="entry name" value="NTP_transf_3"/>
    <property type="match status" value="1"/>
</dbReference>
<sequence length="199" mass="20794">MLAAIVLAAGEGRRMGGAKALLLIDGRPLVWRHVQRLSEAGCQHIVVVARPERAAVIREQLDVFANVDVVAAATSSQAESVLAGLGGTRADRLFVTPVDVLPAARETLNALAAHLSEGVDACTPQVNGEGGHPVAIKRRALGLLDTGSSLHQLLRALGARRVRLPVEDAAVLGDFDTPEDVVEPVQFAGLPRPHGAGLV</sequence>
<dbReference type="InterPro" id="IPR029044">
    <property type="entry name" value="Nucleotide-diphossugar_trans"/>
</dbReference>
<evidence type="ECO:0000259" key="1">
    <source>
        <dbReference type="Pfam" id="PF12804"/>
    </source>
</evidence>
<feature type="domain" description="MobA-like NTP transferase" evidence="1">
    <location>
        <begin position="4"/>
        <end position="150"/>
    </location>
</feature>
<evidence type="ECO:0000313" key="3">
    <source>
        <dbReference type="Proteomes" id="UP000249061"/>
    </source>
</evidence>
<comment type="caution">
    <text evidence="2">The sequence shown here is derived from an EMBL/GenBank/DDBJ whole genome shotgun (WGS) entry which is preliminary data.</text>
</comment>
<reference evidence="2 3" key="1">
    <citation type="submission" date="2017-08" db="EMBL/GenBank/DDBJ databases">
        <title>Infants hospitalized years apart are colonized by the same room-sourced microbial strains.</title>
        <authorList>
            <person name="Brooks B."/>
            <person name="Olm M.R."/>
            <person name="Firek B.A."/>
            <person name="Baker R."/>
            <person name="Thomas B.C."/>
            <person name="Morowitz M.J."/>
            <person name="Banfield J.F."/>
        </authorList>
    </citation>
    <scope>NUCLEOTIDE SEQUENCE [LARGE SCALE GENOMIC DNA]</scope>
    <source>
        <strain evidence="2">S2_003_000_R2_14</strain>
    </source>
</reference>
<evidence type="ECO:0000313" key="2">
    <source>
        <dbReference type="EMBL" id="PZR03828.1"/>
    </source>
</evidence>
<dbReference type="PANTHER" id="PTHR43777:SF1">
    <property type="entry name" value="MOLYBDENUM COFACTOR CYTIDYLYLTRANSFERASE"/>
    <property type="match status" value="1"/>
</dbReference>
<dbReference type="Gene3D" id="3.90.550.10">
    <property type="entry name" value="Spore Coat Polysaccharide Biosynthesis Protein SpsA, Chain A"/>
    <property type="match status" value="1"/>
</dbReference>
<proteinExistence type="predicted"/>
<protein>
    <recommendedName>
        <fullName evidence="1">MobA-like NTP transferase domain-containing protein</fullName>
    </recommendedName>
</protein>
<dbReference type="SUPFAM" id="SSF53448">
    <property type="entry name" value="Nucleotide-diphospho-sugar transferases"/>
    <property type="match status" value="1"/>
</dbReference>
<organism evidence="2 3">
    <name type="scientific">Archangium gephyra</name>
    <dbReference type="NCBI Taxonomy" id="48"/>
    <lineage>
        <taxon>Bacteria</taxon>
        <taxon>Pseudomonadati</taxon>
        <taxon>Myxococcota</taxon>
        <taxon>Myxococcia</taxon>
        <taxon>Myxococcales</taxon>
        <taxon>Cystobacterineae</taxon>
        <taxon>Archangiaceae</taxon>
        <taxon>Archangium</taxon>
    </lineage>
</organism>
<dbReference type="PANTHER" id="PTHR43777">
    <property type="entry name" value="MOLYBDENUM COFACTOR CYTIDYLYLTRANSFERASE"/>
    <property type="match status" value="1"/>
</dbReference>
<gene>
    <name evidence="2" type="ORF">DI536_35370</name>
</gene>
<name>A0A2W5U4Z9_9BACT</name>
<dbReference type="EMBL" id="QFQP01000070">
    <property type="protein sequence ID" value="PZR03828.1"/>
    <property type="molecule type" value="Genomic_DNA"/>
</dbReference>
<accession>A0A2W5U4Z9</accession>